<dbReference type="GeneID" id="94429955"/>
<name>A0A2C6KTY2_9APIC</name>
<comment type="caution">
    <text evidence="2">The sequence shown here is derived from an EMBL/GenBank/DDBJ whole genome shotgun (WGS) entry which is preliminary data.</text>
</comment>
<sequence length="91" mass="10191">CKVSSTGASGRFAQSPRPRPAVNRTRPRQYRTCSWQGNTSGGPSSVPCFFWGHSSLFFFSSSFPPRRCYRCSSCCTVNARQHSDLKKLAKH</sequence>
<dbReference type="AlphaFoldDB" id="A0A2C6KTY2"/>
<dbReference type="EMBL" id="MIGC01003354">
    <property type="protein sequence ID" value="PHJ19576.1"/>
    <property type="molecule type" value="Genomic_DNA"/>
</dbReference>
<organism evidence="2 3">
    <name type="scientific">Cystoisospora suis</name>
    <dbReference type="NCBI Taxonomy" id="483139"/>
    <lineage>
        <taxon>Eukaryota</taxon>
        <taxon>Sar</taxon>
        <taxon>Alveolata</taxon>
        <taxon>Apicomplexa</taxon>
        <taxon>Conoidasida</taxon>
        <taxon>Coccidia</taxon>
        <taxon>Eucoccidiorida</taxon>
        <taxon>Eimeriorina</taxon>
        <taxon>Sarcocystidae</taxon>
        <taxon>Cystoisospora</taxon>
    </lineage>
</organism>
<evidence type="ECO:0000313" key="3">
    <source>
        <dbReference type="Proteomes" id="UP000221165"/>
    </source>
</evidence>
<dbReference type="Proteomes" id="UP000221165">
    <property type="component" value="Unassembled WGS sequence"/>
</dbReference>
<evidence type="ECO:0000313" key="2">
    <source>
        <dbReference type="EMBL" id="PHJ19576.1"/>
    </source>
</evidence>
<gene>
    <name evidence="2" type="ORF">CSUI_006588</name>
</gene>
<accession>A0A2C6KTY2</accession>
<dbReference type="RefSeq" id="XP_067921274.1">
    <property type="nucleotide sequence ID" value="XM_068066744.1"/>
</dbReference>
<keyword evidence="3" id="KW-1185">Reference proteome</keyword>
<evidence type="ECO:0000256" key="1">
    <source>
        <dbReference type="SAM" id="MobiDB-lite"/>
    </source>
</evidence>
<reference evidence="2 3" key="1">
    <citation type="journal article" date="2017" name="Int. J. Parasitol.">
        <title>The genome of the protozoan parasite Cystoisospora suis and a reverse vaccinology approach to identify vaccine candidates.</title>
        <authorList>
            <person name="Palmieri N."/>
            <person name="Shrestha A."/>
            <person name="Ruttkowski B."/>
            <person name="Beck T."/>
            <person name="Vogl C."/>
            <person name="Tomley F."/>
            <person name="Blake D.P."/>
            <person name="Joachim A."/>
        </authorList>
    </citation>
    <scope>NUCLEOTIDE SEQUENCE [LARGE SCALE GENOMIC DNA]</scope>
    <source>
        <strain evidence="2 3">Wien I</strain>
    </source>
</reference>
<feature type="region of interest" description="Disordered" evidence="1">
    <location>
        <begin position="1"/>
        <end position="28"/>
    </location>
</feature>
<dbReference type="VEuPathDB" id="ToxoDB:CSUI_006588"/>
<proteinExistence type="predicted"/>
<feature type="non-terminal residue" evidence="2">
    <location>
        <position position="1"/>
    </location>
</feature>
<protein>
    <submittedName>
        <fullName evidence="2">Uncharacterized protein</fullName>
    </submittedName>
</protein>